<dbReference type="InterPro" id="IPR048913">
    <property type="entry name" value="BetaGal_gal-bd"/>
</dbReference>
<keyword evidence="2" id="KW-0378">Hydrolase</keyword>
<dbReference type="EMBL" id="AUWU02000002">
    <property type="protein sequence ID" value="KAH0575861.1"/>
    <property type="molecule type" value="Genomic_DNA"/>
</dbReference>
<dbReference type="EMBL" id="KI546123">
    <property type="protein sequence ID" value="EST44236.1"/>
    <property type="molecule type" value="Genomic_DNA"/>
</dbReference>
<dbReference type="InterPro" id="IPR001944">
    <property type="entry name" value="Glycoside_Hdrlase_35"/>
</dbReference>
<evidence type="ECO:0000256" key="1">
    <source>
        <dbReference type="ARBA" id="ARBA00009809"/>
    </source>
</evidence>
<dbReference type="GO" id="GO:0005975">
    <property type="term" value="P:carbohydrate metabolic process"/>
    <property type="evidence" value="ECO:0007669"/>
    <property type="project" value="InterPro"/>
</dbReference>
<reference evidence="8" key="2">
    <citation type="submission" date="2020-12" db="EMBL/GenBank/DDBJ databases">
        <title>New Spironucleus salmonicida genome in near-complete chromosomes.</title>
        <authorList>
            <person name="Xu F."/>
            <person name="Kurt Z."/>
            <person name="Jimenez-Gonzalez A."/>
            <person name="Astvaldsson A."/>
            <person name="Andersson J.O."/>
            <person name="Svard S.G."/>
        </authorList>
    </citation>
    <scope>NUCLEOTIDE SEQUENCE</scope>
    <source>
        <strain evidence="8">ATCC 50377</strain>
    </source>
</reference>
<accession>V6LKI8</accession>
<gene>
    <name evidence="7" type="ORF">SS50377_15960</name>
    <name evidence="8" type="ORF">SS50377_21390</name>
</gene>
<sequence length="586" mass="65723">MLIALSIFGWNRTQFTLDDQEFQIVGGAIDLIRIPHQYWENRIISAKTMGINTMVVQLNWNAIEQADGSLDFTTEQNNLSNFIQLCKKHDLQLILRPGPQSHYYTAIGGVPIRMHYINVSSRDVNDKVWVAGVSAYIQAVSEIVKKNVENVAMIQLDQLTGLDSVSGDYLRLLRQLYISNGIFGPFTLLESATKLNNLQGAAIGLSGSVEQYEVDTVQKSWPHWPVYYGNKYTGGATTYLSDSPKQKILRIQDELKNKQSMIFFPICGGTSFGLEAGGISSMTYDAYTTSNDFGAPLTENGYPTPSFLRLQKQIKGSNEDKVDVLPMQSVQEFTMKKVGTIEAQNFVSKGTFVEPPTFESQNQREGMGIYEIQITPNSSGIFSFEKVRDYAQIYLDGELIHTFDRQQDVSFNYLIEDTKSGLLKIVVDTSGHSGFPGYSYTDDLKGLWGLNLFNNSKMTNFKLSLLDIENFKPVEKLTEGSFIGGLFQGQFTANQTDTYLDLKNFKKGYVFVNGINIGRYWNVKDDQSKNHYSRMYCPGVYLKSGINEITVLDVISTLTQVQVAGFELAFACPAGQVEHGQECNKE</sequence>
<feature type="domain" description="Beta-galactosidase 1-like first all-beta" evidence="5">
    <location>
        <begin position="355"/>
        <end position="463"/>
    </location>
</feature>
<dbReference type="AlphaFoldDB" id="V6LKI8"/>
<dbReference type="GO" id="GO:0004553">
    <property type="term" value="F:hydrolase activity, hydrolyzing O-glycosyl compounds"/>
    <property type="evidence" value="ECO:0007669"/>
    <property type="project" value="InterPro"/>
</dbReference>
<keyword evidence="3" id="KW-0326">Glycosidase</keyword>
<evidence type="ECO:0000256" key="2">
    <source>
        <dbReference type="ARBA" id="ARBA00022801"/>
    </source>
</evidence>
<dbReference type="VEuPathDB" id="GiardiaDB:SS50377_21390"/>
<dbReference type="PRINTS" id="PR00742">
    <property type="entry name" value="GLHYDRLASE35"/>
</dbReference>
<dbReference type="Pfam" id="PF01301">
    <property type="entry name" value="Glyco_hydro_35"/>
    <property type="match status" value="1"/>
</dbReference>
<evidence type="ECO:0000313" key="8">
    <source>
        <dbReference type="EMBL" id="KAH0575861.1"/>
    </source>
</evidence>
<evidence type="ECO:0000259" key="6">
    <source>
        <dbReference type="Pfam" id="PF21467"/>
    </source>
</evidence>
<dbReference type="Gene3D" id="2.60.120.260">
    <property type="entry name" value="Galactose-binding domain-like"/>
    <property type="match status" value="2"/>
</dbReference>
<dbReference type="Proteomes" id="UP000018208">
    <property type="component" value="Unassembled WGS sequence"/>
</dbReference>
<dbReference type="Pfam" id="PF21317">
    <property type="entry name" value="BetaGal_ABD_1"/>
    <property type="match status" value="1"/>
</dbReference>
<proteinExistence type="inferred from homology"/>
<evidence type="ECO:0000259" key="4">
    <source>
        <dbReference type="Pfam" id="PF01301"/>
    </source>
</evidence>
<evidence type="ECO:0000313" key="9">
    <source>
        <dbReference type="Proteomes" id="UP000018208"/>
    </source>
</evidence>
<dbReference type="PANTHER" id="PTHR23421">
    <property type="entry name" value="BETA-GALACTOSIDASE RELATED"/>
    <property type="match status" value="1"/>
</dbReference>
<dbReference type="InterPro" id="IPR031330">
    <property type="entry name" value="Gly_Hdrlase_35_cat"/>
</dbReference>
<dbReference type="Gene3D" id="3.20.20.80">
    <property type="entry name" value="Glycosidases"/>
    <property type="match status" value="1"/>
</dbReference>
<feature type="domain" description="Glycoside hydrolase 35 catalytic" evidence="4">
    <location>
        <begin position="14"/>
        <end position="315"/>
    </location>
</feature>
<dbReference type="InterPro" id="IPR048912">
    <property type="entry name" value="BetaGal1-like_ABD1"/>
</dbReference>
<feature type="domain" description="Beta-galactosidase galactose-binding" evidence="6">
    <location>
        <begin position="487"/>
        <end position="547"/>
    </location>
</feature>
<comment type="similarity">
    <text evidence="1">Belongs to the glycosyl hydrolase 35 family.</text>
</comment>
<reference evidence="7 8" key="1">
    <citation type="journal article" date="2014" name="PLoS Genet.">
        <title>The Genome of Spironucleus salmonicida Highlights a Fish Pathogen Adapted to Fluctuating Environments.</title>
        <authorList>
            <person name="Xu F."/>
            <person name="Jerlstrom-Hultqvist J."/>
            <person name="Einarsson E."/>
            <person name="Astvaldsson A."/>
            <person name="Svard S.G."/>
            <person name="Andersson J.O."/>
        </authorList>
    </citation>
    <scope>NUCLEOTIDE SEQUENCE</scope>
    <source>
        <strain evidence="8">ATCC 50377</strain>
    </source>
</reference>
<name>V6LKI8_9EUKA</name>
<dbReference type="OrthoDB" id="1657402at2759"/>
<dbReference type="SUPFAM" id="SSF51445">
    <property type="entry name" value="(Trans)glycosidases"/>
    <property type="match status" value="1"/>
</dbReference>
<evidence type="ECO:0000256" key="3">
    <source>
        <dbReference type="ARBA" id="ARBA00023295"/>
    </source>
</evidence>
<dbReference type="SUPFAM" id="SSF49785">
    <property type="entry name" value="Galactose-binding domain-like"/>
    <property type="match status" value="1"/>
</dbReference>
<protein>
    <submittedName>
        <fullName evidence="7">Beta-galactosidase</fullName>
    </submittedName>
</protein>
<dbReference type="InterPro" id="IPR008979">
    <property type="entry name" value="Galactose-bd-like_sf"/>
</dbReference>
<dbReference type="Pfam" id="PF21467">
    <property type="entry name" value="BetaGal_gal-bd"/>
    <property type="match status" value="1"/>
</dbReference>
<evidence type="ECO:0000259" key="5">
    <source>
        <dbReference type="Pfam" id="PF21317"/>
    </source>
</evidence>
<evidence type="ECO:0000313" key="7">
    <source>
        <dbReference type="EMBL" id="EST44236.1"/>
    </source>
</evidence>
<keyword evidence="9" id="KW-1185">Reference proteome</keyword>
<organism evidence="7">
    <name type="scientific">Spironucleus salmonicida</name>
    <dbReference type="NCBI Taxonomy" id="348837"/>
    <lineage>
        <taxon>Eukaryota</taxon>
        <taxon>Metamonada</taxon>
        <taxon>Diplomonadida</taxon>
        <taxon>Hexamitidae</taxon>
        <taxon>Hexamitinae</taxon>
        <taxon>Spironucleus</taxon>
    </lineage>
</organism>
<dbReference type="InterPro" id="IPR017853">
    <property type="entry name" value="GH"/>
</dbReference>